<evidence type="ECO:0000313" key="1">
    <source>
        <dbReference type="EMBL" id="MFM0448654.1"/>
    </source>
</evidence>
<reference evidence="1 2" key="1">
    <citation type="journal article" date="2024" name="Chem. Sci.">
        <title>Discovery of megapolipeptins by genome mining of a Burkholderiales bacteria collection.</title>
        <authorList>
            <person name="Paulo B.S."/>
            <person name="Recchia M.J.J."/>
            <person name="Lee S."/>
            <person name="Fergusson C.H."/>
            <person name="Romanowski S.B."/>
            <person name="Hernandez A."/>
            <person name="Krull N."/>
            <person name="Liu D.Y."/>
            <person name="Cavanagh H."/>
            <person name="Bos A."/>
            <person name="Gray C.A."/>
            <person name="Murphy B.T."/>
            <person name="Linington R.G."/>
            <person name="Eustaquio A.S."/>
        </authorList>
    </citation>
    <scope>NUCLEOTIDE SEQUENCE [LARGE SCALE GENOMIC DNA]</scope>
    <source>
        <strain evidence="1 2">RL17-379-BIB-C</strain>
    </source>
</reference>
<name>A0ABW9CBJ9_9BURK</name>
<gene>
    <name evidence="1" type="ORF">PQR00_34295</name>
</gene>
<accession>A0ABW9CBJ9</accession>
<dbReference type="EMBL" id="JAQQDH010000033">
    <property type="protein sequence ID" value="MFM0448654.1"/>
    <property type="molecule type" value="Genomic_DNA"/>
</dbReference>
<dbReference type="Gene3D" id="1.25.40.10">
    <property type="entry name" value="Tetratricopeptide repeat domain"/>
    <property type="match status" value="1"/>
</dbReference>
<evidence type="ECO:0000313" key="2">
    <source>
        <dbReference type="Proteomes" id="UP001629288"/>
    </source>
</evidence>
<sequence>MSQWSKPLGESSTQAAANAGLVTRRASGDGTGEVSSFPSLTTGRENLMSVDSSWVSQIEREWAQLRQSDASLDVERFFRHVVSANKVGFLSLESIAAIANGLLTSALPGAPYLGRRLLELVGPGRHPSLRVALALSLVTETGGPADYEGGHVILWDVLKDDTASDPLRGMAAAALADSARLGRGMDSDLEMAKGMYATALELGHRAAAYNLGLYWEGHWDKSAPGDLVPDRTKAAQAYKRGGSNAKCVARLDALRTRSS</sequence>
<dbReference type="InterPro" id="IPR011990">
    <property type="entry name" value="TPR-like_helical_dom_sf"/>
</dbReference>
<dbReference type="Proteomes" id="UP001629288">
    <property type="component" value="Unassembled WGS sequence"/>
</dbReference>
<comment type="caution">
    <text evidence="1">The sequence shown here is derived from an EMBL/GenBank/DDBJ whole genome shotgun (WGS) entry which is preliminary data.</text>
</comment>
<protein>
    <submittedName>
        <fullName evidence="1">Sel1 repeat family protein</fullName>
    </submittedName>
</protein>
<organism evidence="1 2">
    <name type="scientific">Paraburkholderia strydomiana</name>
    <dbReference type="NCBI Taxonomy" id="1245417"/>
    <lineage>
        <taxon>Bacteria</taxon>
        <taxon>Pseudomonadati</taxon>
        <taxon>Pseudomonadota</taxon>
        <taxon>Betaproteobacteria</taxon>
        <taxon>Burkholderiales</taxon>
        <taxon>Burkholderiaceae</taxon>
        <taxon>Paraburkholderia</taxon>
    </lineage>
</organism>
<proteinExistence type="predicted"/>
<dbReference type="RefSeq" id="WP_408131917.1">
    <property type="nucleotide sequence ID" value="NZ_JAQQDH010000033.1"/>
</dbReference>
<keyword evidence="2" id="KW-1185">Reference proteome</keyword>